<evidence type="ECO:0000256" key="2">
    <source>
        <dbReference type="SAM" id="MobiDB-lite"/>
    </source>
</evidence>
<dbReference type="InterPro" id="IPR011992">
    <property type="entry name" value="EF-hand-dom_pair"/>
</dbReference>
<name>A0A8C6YN11_NOTPE</name>
<evidence type="ECO:0000313" key="5">
    <source>
        <dbReference type="Proteomes" id="UP000694420"/>
    </source>
</evidence>
<keyword evidence="5" id="KW-1185">Reference proteome</keyword>
<dbReference type="Gene3D" id="1.10.238.10">
    <property type="entry name" value="EF-hand"/>
    <property type="match status" value="1"/>
</dbReference>
<protein>
    <submittedName>
        <fullName evidence="4">Protein S100-A9-like</fullName>
    </submittedName>
</protein>
<feature type="region of interest" description="Disordered" evidence="2">
    <location>
        <begin position="95"/>
        <end position="124"/>
    </location>
</feature>
<dbReference type="InterPro" id="IPR013787">
    <property type="entry name" value="S100_Ca-bd_sub"/>
</dbReference>
<dbReference type="GO" id="GO:0048306">
    <property type="term" value="F:calcium-dependent protein binding"/>
    <property type="evidence" value="ECO:0007669"/>
    <property type="project" value="TreeGrafter"/>
</dbReference>
<evidence type="ECO:0000256" key="1">
    <source>
        <dbReference type="ARBA" id="ARBA00007323"/>
    </source>
</evidence>
<dbReference type="InterPro" id="IPR002048">
    <property type="entry name" value="EF_hand_dom"/>
</dbReference>
<sequence>MKTDLELALECAVNVYHQYALKKPLDDYLDRGEFKALLKDTAKPFLDNTTPVRPGLSADAYMEQLFSKADSNHDGRLKFTEFLSTLMLVVMEAHKRSHKDPNEPGHGHGHSHDHGHGHGHGHGH</sequence>
<dbReference type="AlphaFoldDB" id="A0A8C6YN11"/>
<dbReference type="Proteomes" id="UP000694420">
    <property type="component" value="Unplaced"/>
</dbReference>
<dbReference type="PANTHER" id="PTHR11639">
    <property type="entry name" value="S100 CALCIUM-BINDING PROTEIN"/>
    <property type="match status" value="1"/>
</dbReference>
<feature type="domain" description="EF-hand" evidence="3">
    <location>
        <begin position="57"/>
        <end position="92"/>
    </location>
</feature>
<dbReference type="SMART" id="SM01394">
    <property type="entry name" value="S_100"/>
    <property type="match status" value="1"/>
</dbReference>
<dbReference type="Ensembl" id="ENSNPET00000000081.1">
    <property type="protein sequence ID" value="ENSNPEP00000000080.1"/>
    <property type="gene ID" value="ENSNPEG00000000096.1"/>
</dbReference>
<evidence type="ECO:0000259" key="3">
    <source>
        <dbReference type="PROSITE" id="PS50222"/>
    </source>
</evidence>
<dbReference type="GO" id="GO:0043542">
    <property type="term" value="P:endothelial cell migration"/>
    <property type="evidence" value="ECO:0007669"/>
    <property type="project" value="TreeGrafter"/>
</dbReference>
<dbReference type="GO" id="GO:0070062">
    <property type="term" value="C:extracellular exosome"/>
    <property type="evidence" value="ECO:0007669"/>
    <property type="project" value="TreeGrafter"/>
</dbReference>
<feature type="compositionally biased region" description="Basic and acidic residues" evidence="2">
    <location>
        <begin position="99"/>
        <end position="116"/>
    </location>
</feature>
<gene>
    <name evidence="4" type="primary">LOC112954103</name>
</gene>
<dbReference type="Pfam" id="PF13499">
    <property type="entry name" value="EF-hand_7"/>
    <property type="match status" value="1"/>
</dbReference>
<accession>A0A8C6YN11</accession>
<dbReference type="SUPFAM" id="SSF47473">
    <property type="entry name" value="EF-hand"/>
    <property type="match status" value="1"/>
</dbReference>
<organism evidence="4 5">
    <name type="scientific">Nothoprocta perdicaria</name>
    <name type="common">Chilean tinamou</name>
    <name type="synonym">Crypturus perdicarius</name>
    <dbReference type="NCBI Taxonomy" id="30464"/>
    <lineage>
        <taxon>Eukaryota</taxon>
        <taxon>Metazoa</taxon>
        <taxon>Chordata</taxon>
        <taxon>Craniata</taxon>
        <taxon>Vertebrata</taxon>
        <taxon>Euteleostomi</taxon>
        <taxon>Archelosauria</taxon>
        <taxon>Archosauria</taxon>
        <taxon>Dinosauria</taxon>
        <taxon>Saurischia</taxon>
        <taxon>Theropoda</taxon>
        <taxon>Coelurosauria</taxon>
        <taxon>Aves</taxon>
        <taxon>Palaeognathae</taxon>
        <taxon>Tinamiformes</taxon>
        <taxon>Tinamidae</taxon>
        <taxon>Nothoprocta</taxon>
    </lineage>
</organism>
<dbReference type="PANTHER" id="PTHR11639:SF134">
    <property type="entry name" value="PROTEIN S100-A1-RELATED"/>
    <property type="match status" value="1"/>
</dbReference>
<dbReference type="PROSITE" id="PS50222">
    <property type="entry name" value="EF_HAND_2"/>
    <property type="match status" value="1"/>
</dbReference>
<evidence type="ECO:0000313" key="4">
    <source>
        <dbReference type="Ensembl" id="ENSNPEP00000000080.1"/>
    </source>
</evidence>
<comment type="similarity">
    <text evidence="1">Belongs to the S-100 family.</text>
</comment>
<dbReference type="GO" id="GO:0005737">
    <property type="term" value="C:cytoplasm"/>
    <property type="evidence" value="ECO:0007669"/>
    <property type="project" value="TreeGrafter"/>
</dbReference>
<proteinExistence type="inferred from homology"/>
<dbReference type="GO" id="GO:0005509">
    <property type="term" value="F:calcium ion binding"/>
    <property type="evidence" value="ECO:0007669"/>
    <property type="project" value="InterPro"/>
</dbReference>
<reference evidence="4" key="2">
    <citation type="submission" date="2025-09" db="UniProtKB">
        <authorList>
            <consortium name="Ensembl"/>
        </authorList>
    </citation>
    <scope>IDENTIFICATION</scope>
</reference>
<reference evidence="4" key="1">
    <citation type="submission" date="2025-08" db="UniProtKB">
        <authorList>
            <consortium name="Ensembl"/>
        </authorList>
    </citation>
    <scope>IDENTIFICATION</scope>
</reference>